<sequence>MKTRRARAGLTTLEILVTVAIAGVFASMAVMNMDIVKRRQSERNALREISSLANQARTYARTSQYPVRLSVATNVMGSTLLRWEQLPCDAAHRWGDSCPANACLTNACGKGGCECVAQGEAISIPATLDASALNGLCWLGRGGAPRYQAPGSATCQVAGQPPQQPLRITQSKDGKLDHVLQVDGLTGKPRMVDCTQQPVDPICNIQ</sequence>
<proteinExistence type="predicted"/>
<dbReference type="SUPFAM" id="SSF54523">
    <property type="entry name" value="Pili subunits"/>
    <property type="match status" value="1"/>
</dbReference>
<reference evidence="2 3" key="2">
    <citation type="submission" date="2016-12" db="EMBL/GenBank/DDBJ databases">
        <title>Draft Genome Sequence of Cystobacter ferrugineus Strain Cbfe23.</title>
        <authorList>
            <person name="Akbar S."/>
            <person name="Dowd S.E."/>
            <person name="Stevens D.C."/>
        </authorList>
    </citation>
    <scope>NUCLEOTIDE SEQUENCE [LARGE SCALE GENOMIC DNA]</scope>
    <source>
        <strain evidence="2 3">Cbfe23</strain>
    </source>
</reference>
<keyword evidence="1" id="KW-0812">Transmembrane</keyword>
<dbReference type="EMBL" id="MPIN01000001">
    <property type="protein sequence ID" value="OJH41699.1"/>
    <property type="molecule type" value="Genomic_DNA"/>
</dbReference>
<protein>
    <recommendedName>
        <fullName evidence="4">Prepilin-type N-terminal cleavage/methylation domain-containing protein</fullName>
    </recommendedName>
</protein>
<comment type="caution">
    <text evidence="2">The sequence shown here is derived from an EMBL/GenBank/DDBJ whole genome shotgun (WGS) entry which is preliminary data.</text>
</comment>
<evidence type="ECO:0000256" key="1">
    <source>
        <dbReference type="SAM" id="Phobius"/>
    </source>
</evidence>
<dbReference type="STRING" id="83449.BON30_00150"/>
<evidence type="ECO:0000313" key="3">
    <source>
        <dbReference type="Proteomes" id="UP000182229"/>
    </source>
</evidence>
<dbReference type="AlphaFoldDB" id="A0A1L9BHJ0"/>
<evidence type="ECO:0000313" key="2">
    <source>
        <dbReference type="EMBL" id="OJH41699.1"/>
    </source>
</evidence>
<dbReference type="Gene3D" id="3.30.700.10">
    <property type="entry name" value="Glycoprotein, Type 4 Pilin"/>
    <property type="match status" value="1"/>
</dbReference>
<keyword evidence="1" id="KW-1133">Transmembrane helix</keyword>
<reference evidence="3" key="1">
    <citation type="submission" date="2016-11" db="EMBL/GenBank/DDBJ databases">
        <authorList>
            <person name="Shukria A."/>
            <person name="Stevens D.C."/>
        </authorList>
    </citation>
    <scope>NUCLEOTIDE SEQUENCE [LARGE SCALE GENOMIC DNA]</scope>
    <source>
        <strain evidence="3">Cbfe23</strain>
    </source>
</reference>
<dbReference type="InterPro" id="IPR012902">
    <property type="entry name" value="N_methyl_site"/>
</dbReference>
<organism evidence="2 3">
    <name type="scientific">Cystobacter ferrugineus</name>
    <dbReference type="NCBI Taxonomy" id="83449"/>
    <lineage>
        <taxon>Bacteria</taxon>
        <taxon>Pseudomonadati</taxon>
        <taxon>Myxococcota</taxon>
        <taxon>Myxococcia</taxon>
        <taxon>Myxococcales</taxon>
        <taxon>Cystobacterineae</taxon>
        <taxon>Archangiaceae</taxon>
        <taxon>Cystobacter</taxon>
    </lineage>
</organism>
<dbReference type="RefSeq" id="WP_071895690.1">
    <property type="nucleotide sequence ID" value="NZ_MPIN01000001.1"/>
</dbReference>
<accession>A0A1L9BHJ0</accession>
<evidence type="ECO:0008006" key="4">
    <source>
        <dbReference type="Google" id="ProtNLM"/>
    </source>
</evidence>
<dbReference type="PROSITE" id="PS00409">
    <property type="entry name" value="PROKAR_NTER_METHYL"/>
    <property type="match status" value="1"/>
</dbReference>
<keyword evidence="1" id="KW-0472">Membrane</keyword>
<name>A0A1L9BHJ0_9BACT</name>
<keyword evidence="3" id="KW-1185">Reference proteome</keyword>
<dbReference type="InterPro" id="IPR045584">
    <property type="entry name" value="Pilin-like"/>
</dbReference>
<feature type="transmembrane region" description="Helical" evidence="1">
    <location>
        <begin position="12"/>
        <end position="31"/>
    </location>
</feature>
<dbReference type="OrthoDB" id="5517779at2"/>
<gene>
    <name evidence="2" type="ORF">BON30_00150</name>
</gene>
<dbReference type="Proteomes" id="UP000182229">
    <property type="component" value="Unassembled WGS sequence"/>
</dbReference>